<feature type="region of interest" description="Disordered" evidence="3">
    <location>
        <begin position="1131"/>
        <end position="1161"/>
    </location>
</feature>
<evidence type="ECO:0000313" key="6">
    <source>
        <dbReference type="Proteomes" id="UP000250572"/>
    </source>
</evidence>
<sequence length="1161" mass="131878">MGDQAGSRCCLKAELSGLRGRGPDLSLVFPMMISTYVQSNTHSTHARHFSSQQSGTSKPAGSSPLEKKKERLKKLQDVRDKRRVCVSSHYWTESRSLWKDTRQPQWVSRYRLKMNDFGETIKDQRSEDNWKQNVTSEVKRASYHDTVSTSCLTDTKTEQNCRLIVVAANEQKVRSLRGLLEKKSSHTDFICESNGLTTLLEQDRQRNQNRIRQKRAVIYPQTKALLRRENLDIEDFEVNNGEFLPLQATSLVTFEVHRGRATGSSAAELLNHVSMTAPSLLTEVEVLRKRVEEMEGKDEELIRMADQCRDLDRRLTNETRHCRGLKFEVDKLNGRICEMERMEEALGKSKQDCSILKSNLEKEREYSKMMSGELDALRIRLRELEAVEGRLETSEMIVRQDLGKLRALTAALVEDRKSMAEKLRQAEEKVSKKESKKNEQGNLAMMTERLREERQLALRSKADLEEKIKDIIKEKDELRDRLKTEEERNRELQSKITTMKKKLNLFENRKEKAEKYTSNTTHLCQTEDNKVKELTKELDELQKRLQNKEVLETELLKVEEDLEALERRLNDEKRRSQVLTEELEEAKKELSSYKHGEKEEVNKEHLLLCHLQKEQVKSRLLTREIDTLKEKLQQLMGTEESICKVQMDQSTLQKKLSQQEAKNKELAQQIEKLTRELNGYRQMKNWMPGTNNQFSDLHQTTKEVQTDSGESLISTRNMHIERLSEVNTDKHLNPNTNVTNRESTLVSSINNFNTANNSMNSHAEVDMQPTVNGEVMMLTHTPGQPLQIKVTPHHMISTATLEITSPSGDTSTATIPTSGTSPKQRITIIQSSSSPVANPKSPSSSPDRTLSPVNGTPISRVLSPKSSRSATPDNNSPIQIVTVRTCSPEPTEAANPAVFCKTPERSNSWQRQMSNSSDTSPSIITTEDSKIHIHLGSPYIHPLNGMGQSIPPPVGPYYLRHEQRTQVIANGCHVKGVGKITSSITISPANAHASHSNITVSEGRREEKQGGCRFDVVLRKTETSHQDGPLSTPVHSQHVRVFHNSSEFIHLQRFSVVLGCIRDLLLVGRPQNHSPMVDISLVDVEEQQLHSEALLSQNIDTAFEHITTPRSMAAPEKSDSKNVFDVVPVLRERSPREGGGSHEIGKREGMGEWNSAVGQRL</sequence>
<name>A0A315W5Y4_GAMAF</name>
<feature type="coiled-coil region" evidence="2">
    <location>
        <begin position="409"/>
        <end position="683"/>
    </location>
</feature>
<gene>
    <name evidence="5" type="ORF">CCH79_00002575</name>
</gene>
<evidence type="ECO:0000256" key="2">
    <source>
        <dbReference type="SAM" id="Coils"/>
    </source>
</evidence>
<reference evidence="5 6" key="1">
    <citation type="journal article" date="2018" name="G3 (Bethesda)">
        <title>A High-Quality Reference Genome for the Invasive Mosquitofish Gambusia affinis Using a Chicago Library.</title>
        <authorList>
            <person name="Hoffberg S.L."/>
            <person name="Troendle N.J."/>
            <person name="Glenn T.C."/>
            <person name="Mahmud O."/>
            <person name="Louha S."/>
            <person name="Chalopin D."/>
            <person name="Bennetzen J.L."/>
            <person name="Mauricio R."/>
        </authorList>
    </citation>
    <scope>NUCLEOTIDE SEQUENCE [LARGE SCALE GENOMIC DNA]</scope>
    <source>
        <strain evidence="5">NE01/NJP1002.9</strain>
        <tissue evidence="5">Muscle</tissue>
    </source>
</reference>
<organism evidence="5 6">
    <name type="scientific">Gambusia affinis</name>
    <name type="common">Western mosquitofish</name>
    <name type="synonym">Heterandria affinis</name>
    <dbReference type="NCBI Taxonomy" id="33528"/>
    <lineage>
        <taxon>Eukaryota</taxon>
        <taxon>Metazoa</taxon>
        <taxon>Chordata</taxon>
        <taxon>Craniata</taxon>
        <taxon>Vertebrata</taxon>
        <taxon>Euteleostomi</taxon>
        <taxon>Actinopterygii</taxon>
        <taxon>Neopterygii</taxon>
        <taxon>Teleostei</taxon>
        <taxon>Neoteleostei</taxon>
        <taxon>Acanthomorphata</taxon>
        <taxon>Ovalentaria</taxon>
        <taxon>Atherinomorphae</taxon>
        <taxon>Cyprinodontiformes</taxon>
        <taxon>Poeciliidae</taxon>
        <taxon>Poeciliinae</taxon>
        <taxon>Gambusia</taxon>
    </lineage>
</organism>
<feature type="region of interest" description="Disordered" evidence="3">
    <location>
        <begin position="801"/>
        <end position="879"/>
    </location>
</feature>
<accession>A0A315W5Y4</accession>
<dbReference type="Pfam" id="PF09727">
    <property type="entry name" value="CortBP2"/>
    <property type="match status" value="1"/>
</dbReference>
<feature type="region of interest" description="Disordered" evidence="3">
    <location>
        <begin position="43"/>
        <end position="76"/>
    </location>
</feature>
<evidence type="ECO:0000256" key="1">
    <source>
        <dbReference type="ARBA" id="ARBA00023054"/>
    </source>
</evidence>
<keyword evidence="6" id="KW-1185">Reference proteome</keyword>
<dbReference type="InterPro" id="IPR019131">
    <property type="entry name" value="Cortactin-binding_p2_N"/>
</dbReference>
<evidence type="ECO:0000313" key="5">
    <source>
        <dbReference type="EMBL" id="PWA31114.1"/>
    </source>
</evidence>
<feature type="compositionally biased region" description="Polar residues" evidence="3">
    <location>
        <begin position="801"/>
        <end position="857"/>
    </location>
</feature>
<evidence type="ECO:0000259" key="4">
    <source>
        <dbReference type="Pfam" id="PF09727"/>
    </source>
</evidence>
<comment type="caution">
    <text evidence="5">The sequence shown here is derived from an EMBL/GenBank/DDBJ whole genome shotgun (WGS) entry which is preliminary data.</text>
</comment>
<dbReference type="EMBL" id="NHOQ01000293">
    <property type="protein sequence ID" value="PWA31114.1"/>
    <property type="molecule type" value="Genomic_DNA"/>
</dbReference>
<protein>
    <recommendedName>
        <fullName evidence="4">Cortactin-binding protein-2 N-terminal domain-containing protein</fullName>
    </recommendedName>
</protein>
<evidence type="ECO:0000256" key="3">
    <source>
        <dbReference type="SAM" id="MobiDB-lite"/>
    </source>
</evidence>
<dbReference type="InterPro" id="IPR050719">
    <property type="entry name" value="Cortactin-Actin_Reg"/>
</dbReference>
<feature type="compositionally biased region" description="Basic and acidic residues" evidence="3">
    <location>
        <begin position="65"/>
        <end position="76"/>
    </location>
</feature>
<feature type="compositionally biased region" description="Polar residues" evidence="3">
    <location>
        <begin position="43"/>
        <end position="60"/>
    </location>
</feature>
<dbReference type="PANTHER" id="PTHR23166:SF4">
    <property type="entry name" value="FILAMIN A-INTERACTING PROTEIN 1-LIKE"/>
    <property type="match status" value="1"/>
</dbReference>
<keyword evidence="1 2" id="KW-0175">Coiled coil</keyword>
<feature type="domain" description="Cortactin-binding protein-2 N-terminal" evidence="4">
    <location>
        <begin position="492"/>
        <end position="665"/>
    </location>
</feature>
<dbReference type="STRING" id="33528.ENSGAFP00000031485"/>
<dbReference type="Proteomes" id="UP000250572">
    <property type="component" value="Unassembled WGS sequence"/>
</dbReference>
<proteinExistence type="predicted"/>
<feature type="compositionally biased region" description="Basic and acidic residues" evidence="3">
    <location>
        <begin position="1131"/>
        <end position="1150"/>
    </location>
</feature>
<dbReference type="PANTHER" id="PTHR23166">
    <property type="entry name" value="FILAMIN/GPBP-INTERACTING PROTEIN"/>
    <property type="match status" value="1"/>
</dbReference>
<feature type="compositionally biased region" description="Polar residues" evidence="3">
    <location>
        <begin position="864"/>
        <end position="879"/>
    </location>
</feature>
<dbReference type="AlphaFoldDB" id="A0A315W5Y4"/>